<dbReference type="Pfam" id="PF00280">
    <property type="entry name" value="potato_inhibit"/>
    <property type="match status" value="1"/>
</dbReference>
<feature type="chain" id="PRO_5043811007" evidence="4">
    <location>
        <begin position="28"/>
        <end position="116"/>
    </location>
</feature>
<dbReference type="GO" id="GO:0004867">
    <property type="term" value="F:serine-type endopeptidase inhibitor activity"/>
    <property type="evidence" value="ECO:0007669"/>
    <property type="project" value="UniProtKB-KW"/>
</dbReference>
<comment type="similarity">
    <text evidence="1">Belongs to the protease inhibitor I13 (potato type I serine protease inhibitor) family.</text>
</comment>
<organism evidence="5 6">
    <name type="scientific">Apatococcus lobatus</name>
    <dbReference type="NCBI Taxonomy" id="904363"/>
    <lineage>
        <taxon>Eukaryota</taxon>
        <taxon>Viridiplantae</taxon>
        <taxon>Chlorophyta</taxon>
        <taxon>core chlorophytes</taxon>
        <taxon>Trebouxiophyceae</taxon>
        <taxon>Chlorellales</taxon>
        <taxon>Chlorellaceae</taxon>
        <taxon>Apatococcus</taxon>
    </lineage>
</organism>
<sequence length="116" mass="13025">MRLPDSFWKKAATWSLVALALLLCVLGAIQTTSSRSIFSYINKAEMSHVEPAVQDWPQLKGMDATEAKHFIQQHHKTLNVVLVPQGSAVTKDFRPDRVRIYYANDTKVVTDVPQTG</sequence>
<evidence type="ECO:0000313" key="5">
    <source>
        <dbReference type="EMBL" id="KAK9818878.1"/>
    </source>
</evidence>
<evidence type="ECO:0000256" key="4">
    <source>
        <dbReference type="SAM" id="SignalP"/>
    </source>
</evidence>
<comment type="caution">
    <text evidence="5">The sequence shown here is derived from an EMBL/GenBank/DDBJ whole genome shotgun (WGS) entry which is preliminary data.</text>
</comment>
<keyword evidence="6" id="KW-1185">Reference proteome</keyword>
<dbReference type="SUPFAM" id="SSF54654">
    <property type="entry name" value="CI-2 family of serine protease inhibitors"/>
    <property type="match status" value="1"/>
</dbReference>
<protein>
    <submittedName>
        <fullName evidence="5">Uncharacterized protein</fullName>
    </submittedName>
</protein>
<reference evidence="5 6" key="1">
    <citation type="journal article" date="2024" name="Nat. Commun.">
        <title>Phylogenomics reveals the evolutionary origins of lichenization in chlorophyte algae.</title>
        <authorList>
            <person name="Puginier C."/>
            <person name="Libourel C."/>
            <person name="Otte J."/>
            <person name="Skaloud P."/>
            <person name="Haon M."/>
            <person name="Grisel S."/>
            <person name="Petersen M."/>
            <person name="Berrin J.G."/>
            <person name="Delaux P.M."/>
            <person name="Dal Grande F."/>
            <person name="Keller J."/>
        </authorList>
    </citation>
    <scope>NUCLEOTIDE SEQUENCE [LARGE SCALE GENOMIC DNA]</scope>
    <source>
        <strain evidence="5 6">SAG 2145</strain>
    </source>
</reference>
<accession>A0AAW1QBS7</accession>
<keyword evidence="3" id="KW-0722">Serine protease inhibitor</keyword>
<evidence type="ECO:0000256" key="2">
    <source>
        <dbReference type="ARBA" id="ARBA00022690"/>
    </source>
</evidence>
<dbReference type="InterPro" id="IPR036354">
    <property type="entry name" value="Prot_inh_pot1_sf"/>
</dbReference>
<dbReference type="AlphaFoldDB" id="A0AAW1QBS7"/>
<gene>
    <name evidence="5" type="ORF">WJX74_006468</name>
</gene>
<evidence type="ECO:0000313" key="6">
    <source>
        <dbReference type="Proteomes" id="UP001438707"/>
    </source>
</evidence>
<evidence type="ECO:0000256" key="1">
    <source>
        <dbReference type="ARBA" id="ARBA00008210"/>
    </source>
</evidence>
<dbReference type="PRINTS" id="PR00292">
    <property type="entry name" value="POTATOINHBTR"/>
</dbReference>
<name>A0AAW1QBS7_9CHLO</name>
<dbReference type="GO" id="GO:0009611">
    <property type="term" value="P:response to wounding"/>
    <property type="evidence" value="ECO:0007669"/>
    <property type="project" value="InterPro"/>
</dbReference>
<dbReference type="Gene3D" id="3.30.10.10">
    <property type="entry name" value="Trypsin Inhibitor V, subunit A"/>
    <property type="match status" value="1"/>
</dbReference>
<keyword evidence="4" id="KW-0732">Signal</keyword>
<dbReference type="Proteomes" id="UP001438707">
    <property type="component" value="Unassembled WGS sequence"/>
</dbReference>
<evidence type="ECO:0000256" key="3">
    <source>
        <dbReference type="ARBA" id="ARBA00022900"/>
    </source>
</evidence>
<dbReference type="EMBL" id="JALJOS010000053">
    <property type="protein sequence ID" value="KAK9818878.1"/>
    <property type="molecule type" value="Genomic_DNA"/>
</dbReference>
<feature type="signal peptide" evidence="4">
    <location>
        <begin position="1"/>
        <end position="27"/>
    </location>
</feature>
<dbReference type="PANTHER" id="PTHR33091">
    <property type="entry name" value="PROTEIN, PUTATIVE, EXPRESSED-RELATED"/>
    <property type="match status" value="1"/>
</dbReference>
<dbReference type="InterPro" id="IPR000864">
    <property type="entry name" value="Prot_inh_pot1"/>
</dbReference>
<proteinExistence type="inferred from homology"/>
<dbReference type="PANTHER" id="PTHR33091:SF29">
    <property type="entry name" value="SUBTILISIN INHIBITOR 1"/>
    <property type="match status" value="1"/>
</dbReference>
<keyword evidence="2" id="KW-0646">Protease inhibitor</keyword>